<gene>
    <name evidence="2" type="ORF">HB375_03070</name>
</gene>
<feature type="transmembrane region" description="Helical" evidence="1">
    <location>
        <begin position="116"/>
        <end position="139"/>
    </location>
</feature>
<dbReference type="Pfam" id="PF07077">
    <property type="entry name" value="DUF1345"/>
    <property type="match status" value="1"/>
</dbReference>
<keyword evidence="1" id="KW-1133">Transmembrane helix</keyword>
<accession>A0ABX0V6X6</accession>
<organism evidence="2 3">
    <name type="scientific">Microvirga terricola</name>
    <dbReference type="NCBI Taxonomy" id="2719797"/>
    <lineage>
        <taxon>Bacteria</taxon>
        <taxon>Pseudomonadati</taxon>
        <taxon>Pseudomonadota</taxon>
        <taxon>Alphaproteobacteria</taxon>
        <taxon>Hyphomicrobiales</taxon>
        <taxon>Methylobacteriaceae</taxon>
        <taxon>Microvirga</taxon>
    </lineage>
</organism>
<proteinExistence type="predicted"/>
<protein>
    <submittedName>
        <fullName evidence="2">DUF1345 domain-containing protein</fullName>
    </submittedName>
</protein>
<evidence type="ECO:0000256" key="1">
    <source>
        <dbReference type="SAM" id="Phobius"/>
    </source>
</evidence>
<dbReference type="Proteomes" id="UP000707352">
    <property type="component" value="Unassembled WGS sequence"/>
</dbReference>
<dbReference type="InterPro" id="IPR009781">
    <property type="entry name" value="DUF1345"/>
</dbReference>
<feature type="transmembrane region" description="Helical" evidence="1">
    <location>
        <begin position="80"/>
        <end position="104"/>
    </location>
</feature>
<name>A0ABX0V6X6_9HYPH</name>
<evidence type="ECO:0000313" key="2">
    <source>
        <dbReference type="EMBL" id="NIX75595.1"/>
    </source>
</evidence>
<dbReference type="RefSeq" id="WP_167671471.1">
    <property type="nucleotide sequence ID" value="NZ_JAATJS010000001.1"/>
</dbReference>
<keyword evidence="1" id="KW-0812">Transmembrane</keyword>
<reference evidence="2 3" key="1">
    <citation type="submission" date="2020-03" db="EMBL/GenBank/DDBJ databases">
        <title>The genome sequence of Microvirga sp. c23x22.</title>
        <authorList>
            <person name="Zhang X."/>
        </authorList>
    </citation>
    <scope>NUCLEOTIDE SEQUENCE [LARGE SCALE GENOMIC DNA]</scope>
    <source>
        <strain evidence="3">c23x22</strain>
    </source>
</reference>
<sequence>MDELTKIRLQAYVRPRLLGSTIAALMVFAALPQMLLTSTRVLIAWDAGIVIYLVLAASMAAHSSIGKMQKRASIEDEGAVVVLILTMTAAIASLVAIMVELYGIHDDKSGWQAFRLAVAAFTILCSWFFMHTIFAIHYAHEYYGDAGERQGLNFPHHSKPDYWDFMYFAVNLGAAAQTSDVMIVTKRMRRLALAHSILAFLFNTTILALAVNVGAGLL</sequence>
<feature type="transmembrane region" description="Helical" evidence="1">
    <location>
        <begin position="42"/>
        <end position="60"/>
    </location>
</feature>
<feature type="transmembrane region" description="Helical" evidence="1">
    <location>
        <begin position="17"/>
        <end position="36"/>
    </location>
</feature>
<keyword evidence="3" id="KW-1185">Reference proteome</keyword>
<dbReference type="EMBL" id="JAATJS010000001">
    <property type="protein sequence ID" value="NIX75595.1"/>
    <property type="molecule type" value="Genomic_DNA"/>
</dbReference>
<feature type="transmembrane region" description="Helical" evidence="1">
    <location>
        <begin position="192"/>
        <end position="215"/>
    </location>
</feature>
<evidence type="ECO:0000313" key="3">
    <source>
        <dbReference type="Proteomes" id="UP000707352"/>
    </source>
</evidence>
<comment type="caution">
    <text evidence="2">The sequence shown here is derived from an EMBL/GenBank/DDBJ whole genome shotgun (WGS) entry which is preliminary data.</text>
</comment>
<keyword evidence="1" id="KW-0472">Membrane</keyword>